<dbReference type="Proteomes" id="UP001497516">
    <property type="component" value="Chromosome 4"/>
</dbReference>
<dbReference type="PANTHER" id="PTHR31286">
    <property type="entry name" value="GLYCINE-RICH CELL WALL STRUCTURAL PROTEIN 1.8-LIKE"/>
    <property type="match status" value="1"/>
</dbReference>
<keyword evidence="1" id="KW-0862">Zinc</keyword>
<dbReference type="PROSITE" id="PS50158">
    <property type="entry name" value="ZF_CCHC"/>
    <property type="match status" value="1"/>
</dbReference>
<keyword evidence="1" id="KW-0479">Metal-binding</keyword>
<evidence type="ECO:0000256" key="1">
    <source>
        <dbReference type="PROSITE-ProRule" id="PRU00047"/>
    </source>
</evidence>
<proteinExistence type="predicted"/>
<reference evidence="4 5" key="1">
    <citation type="submission" date="2024-04" db="EMBL/GenBank/DDBJ databases">
        <authorList>
            <person name="Fracassetti M."/>
        </authorList>
    </citation>
    <scope>NUCLEOTIDE SEQUENCE [LARGE SCALE GENOMIC DNA]</scope>
</reference>
<dbReference type="PANTHER" id="PTHR31286:SF178">
    <property type="entry name" value="DUF4283 DOMAIN-CONTAINING PROTEIN"/>
    <property type="match status" value="1"/>
</dbReference>
<sequence>MGYRHEHQPTQSKECSSKWRAYGDVQTTKEAENLFVYTFRSQQQRYVVWDARPWNLSNTLIALKKWDGEQKAEADDITTVTLWVQMHDLPQSLKDEEAIQALAEYIFPHFHCIDQSNFDFRGWLKFIRAKVEVQLDQPIPIGFEYPLGEKSIWVSFKYERIMDLCYFCGRLGHLIHNCLDREDHMRRGLSIDPSELYTTTLEVGHDSPANTPPASFREKMARSQRPTLTGHPTGLIRGSRGDTSLLHFAGQTGQSSSSSPPGFTAMALPLTGTGTKWTQRGEVILPTTTFQPTFLEREMEATTRAMQRSLDLGEGGRNREKAAGLFEMGRTLSLTSPFYSLEASSMSTPGKATTGPILIPQDQAPITNSEKEIATGEEETRPRREKKWKPEHRVGPSCPIPQLENSANISFDSLAFVPGENRKTYQRRKHITRRRSIAELTAEGNQSEEGESISPRAAVASLEPPNHE</sequence>
<name>A0AAV2EBG9_9ROSI</name>
<feature type="region of interest" description="Disordered" evidence="2">
    <location>
        <begin position="371"/>
        <end position="401"/>
    </location>
</feature>
<dbReference type="InterPro" id="IPR025836">
    <property type="entry name" value="Zn_knuckle_CX2CX4HX4C"/>
</dbReference>
<evidence type="ECO:0000256" key="2">
    <source>
        <dbReference type="SAM" id="MobiDB-lite"/>
    </source>
</evidence>
<evidence type="ECO:0000313" key="4">
    <source>
        <dbReference type="EMBL" id="CAL1383038.1"/>
    </source>
</evidence>
<feature type="region of interest" description="Disordered" evidence="2">
    <location>
        <begin position="203"/>
        <end position="236"/>
    </location>
</feature>
<dbReference type="InterPro" id="IPR040256">
    <property type="entry name" value="At4g02000-like"/>
</dbReference>
<evidence type="ECO:0000313" key="5">
    <source>
        <dbReference type="Proteomes" id="UP001497516"/>
    </source>
</evidence>
<keyword evidence="1" id="KW-0863">Zinc-finger</keyword>
<dbReference type="GO" id="GO:0003676">
    <property type="term" value="F:nucleic acid binding"/>
    <property type="evidence" value="ECO:0007669"/>
    <property type="project" value="InterPro"/>
</dbReference>
<feature type="domain" description="CCHC-type" evidence="3">
    <location>
        <begin position="165"/>
        <end position="178"/>
    </location>
</feature>
<dbReference type="GO" id="GO:0008270">
    <property type="term" value="F:zinc ion binding"/>
    <property type="evidence" value="ECO:0007669"/>
    <property type="project" value="UniProtKB-KW"/>
</dbReference>
<organism evidence="4 5">
    <name type="scientific">Linum trigynum</name>
    <dbReference type="NCBI Taxonomy" id="586398"/>
    <lineage>
        <taxon>Eukaryota</taxon>
        <taxon>Viridiplantae</taxon>
        <taxon>Streptophyta</taxon>
        <taxon>Embryophyta</taxon>
        <taxon>Tracheophyta</taxon>
        <taxon>Spermatophyta</taxon>
        <taxon>Magnoliopsida</taxon>
        <taxon>eudicotyledons</taxon>
        <taxon>Gunneridae</taxon>
        <taxon>Pentapetalae</taxon>
        <taxon>rosids</taxon>
        <taxon>fabids</taxon>
        <taxon>Malpighiales</taxon>
        <taxon>Linaceae</taxon>
        <taxon>Linum</taxon>
    </lineage>
</organism>
<dbReference type="EMBL" id="OZ034817">
    <property type="protein sequence ID" value="CAL1383038.1"/>
    <property type="molecule type" value="Genomic_DNA"/>
</dbReference>
<feature type="compositionally biased region" description="Basic and acidic residues" evidence="2">
    <location>
        <begin position="371"/>
        <end position="382"/>
    </location>
</feature>
<dbReference type="InterPro" id="IPR001878">
    <property type="entry name" value="Znf_CCHC"/>
</dbReference>
<feature type="region of interest" description="Disordered" evidence="2">
    <location>
        <begin position="436"/>
        <end position="468"/>
    </location>
</feature>
<dbReference type="Pfam" id="PF14392">
    <property type="entry name" value="zf-CCHC_4"/>
    <property type="match status" value="1"/>
</dbReference>
<gene>
    <name evidence="4" type="ORF">LTRI10_LOCUS24331</name>
</gene>
<keyword evidence="5" id="KW-1185">Reference proteome</keyword>
<accession>A0AAV2EBG9</accession>
<evidence type="ECO:0000259" key="3">
    <source>
        <dbReference type="PROSITE" id="PS50158"/>
    </source>
</evidence>
<protein>
    <recommendedName>
        <fullName evidence="3">CCHC-type domain-containing protein</fullName>
    </recommendedName>
</protein>
<dbReference type="AlphaFoldDB" id="A0AAV2EBG9"/>